<feature type="transmembrane region" description="Helical" evidence="6">
    <location>
        <begin position="381"/>
        <end position="406"/>
    </location>
</feature>
<dbReference type="Gene3D" id="3.60.15.10">
    <property type="entry name" value="Ribonuclease Z/Hydroxyacylglutathione hydrolase-like"/>
    <property type="match status" value="1"/>
</dbReference>
<dbReference type="NCBIfam" id="TIGR00361">
    <property type="entry name" value="ComEC_Rec2"/>
    <property type="match status" value="1"/>
</dbReference>
<dbReference type="EMBL" id="CCSB01000004">
    <property type="protein sequence ID" value="CDZ78937.1"/>
    <property type="molecule type" value="Genomic_DNA"/>
</dbReference>
<dbReference type="NCBIfam" id="TIGR00360">
    <property type="entry name" value="ComEC_N-term"/>
    <property type="match status" value="1"/>
</dbReference>
<dbReference type="Pfam" id="PF03772">
    <property type="entry name" value="Competence"/>
    <property type="match status" value="1"/>
</dbReference>
<dbReference type="OrthoDB" id="9761531at2"/>
<dbReference type="GO" id="GO:0005886">
    <property type="term" value="C:plasma membrane"/>
    <property type="evidence" value="ECO:0007669"/>
    <property type="project" value="UniProtKB-SubCell"/>
</dbReference>
<dbReference type="InterPro" id="IPR004797">
    <property type="entry name" value="Competence_ComEC/Rec2"/>
</dbReference>
<name>A0A078L147_9GAMM</name>
<organism evidence="8 9">
    <name type="scientific">Legionella massiliensis</name>
    <dbReference type="NCBI Taxonomy" id="1034943"/>
    <lineage>
        <taxon>Bacteria</taxon>
        <taxon>Pseudomonadati</taxon>
        <taxon>Pseudomonadota</taxon>
        <taxon>Gammaproteobacteria</taxon>
        <taxon>Legionellales</taxon>
        <taxon>Legionellaceae</taxon>
        <taxon>Legionella</taxon>
    </lineage>
</organism>
<dbReference type="Pfam" id="PF13567">
    <property type="entry name" value="DUF4131"/>
    <property type="match status" value="1"/>
</dbReference>
<keyword evidence="4 6" id="KW-1133">Transmembrane helix</keyword>
<evidence type="ECO:0000256" key="4">
    <source>
        <dbReference type="ARBA" id="ARBA00022989"/>
    </source>
</evidence>
<dbReference type="GO" id="GO:0030420">
    <property type="term" value="P:establishment of competence for transformation"/>
    <property type="evidence" value="ECO:0007669"/>
    <property type="project" value="InterPro"/>
</dbReference>
<gene>
    <name evidence="8" type="ORF">BN59_03252</name>
</gene>
<dbReference type="Proteomes" id="UP000044071">
    <property type="component" value="Unassembled WGS sequence"/>
</dbReference>
<evidence type="ECO:0000313" key="9">
    <source>
        <dbReference type="Proteomes" id="UP000044071"/>
    </source>
</evidence>
<feature type="domain" description="Metallo-beta-lactamase" evidence="7">
    <location>
        <begin position="501"/>
        <end position="685"/>
    </location>
</feature>
<feature type="transmembrane region" description="Helical" evidence="6">
    <location>
        <begin position="261"/>
        <end position="279"/>
    </location>
</feature>
<evidence type="ECO:0000256" key="1">
    <source>
        <dbReference type="ARBA" id="ARBA00004651"/>
    </source>
</evidence>
<feature type="transmembrane region" description="Helical" evidence="6">
    <location>
        <begin position="451"/>
        <end position="477"/>
    </location>
</feature>
<feature type="transmembrane region" description="Helical" evidence="6">
    <location>
        <begin position="354"/>
        <end position="375"/>
    </location>
</feature>
<comment type="subcellular location">
    <subcellularLocation>
        <location evidence="1">Cell membrane</location>
        <topology evidence="1">Multi-pass membrane protein</topology>
    </subcellularLocation>
</comment>
<feature type="transmembrane region" description="Helical" evidence="6">
    <location>
        <begin position="323"/>
        <end position="342"/>
    </location>
</feature>
<dbReference type="CDD" id="cd07731">
    <property type="entry name" value="ComA-like_MBL-fold"/>
    <property type="match status" value="1"/>
</dbReference>
<keyword evidence="5 6" id="KW-0472">Membrane</keyword>
<dbReference type="Pfam" id="PF00753">
    <property type="entry name" value="Lactamase_B"/>
    <property type="match status" value="1"/>
</dbReference>
<evidence type="ECO:0000256" key="2">
    <source>
        <dbReference type="ARBA" id="ARBA00022475"/>
    </source>
</evidence>
<dbReference type="RefSeq" id="WP_044012112.1">
    <property type="nucleotide sequence ID" value="NZ_CCVW01000004.1"/>
</dbReference>
<dbReference type="InterPro" id="IPR001279">
    <property type="entry name" value="Metallo-B-lactamas"/>
</dbReference>
<proteinExistence type="predicted"/>
<dbReference type="eggNOG" id="COG0658">
    <property type="taxonomic scope" value="Bacteria"/>
</dbReference>
<dbReference type="InterPro" id="IPR035681">
    <property type="entry name" value="ComA-like_MBL"/>
</dbReference>
<evidence type="ECO:0000256" key="5">
    <source>
        <dbReference type="ARBA" id="ARBA00023136"/>
    </source>
</evidence>
<dbReference type="eggNOG" id="COG2333">
    <property type="taxonomic scope" value="Bacteria"/>
</dbReference>
<dbReference type="PANTHER" id="PTHR30619">
    <property type="entry name" value="DNA INTERNALIZATION/COMPETENCE PROTEIN COMEC/REC2"/>
    <property type="match status" value="1"/>
</dbReference>
<evidence type="ECO:0000259" key="7">
    <source>
        <dbReference type="SMART" id="SM00849"/>
    </source>
</evidence>
<sequence>MEILCFFAGIAFFYTKAIYPLLLLSASLFLKPNWSVIFWFIAAFALGLSHQYWVSDRGMPDVPVLAKASIEGEVVSIPISSFTKTQFQLQARRLNDQAVDATILLSCYQHCPKFQVGEVWHLQAKLKKPENLANPGSFDFVRGLEARHIRWTGYLKPGASLLSQGDGKPQTILLIREKLAALIESALPSGPALGIFQALTLNVTSHIDKKLWDLFRRTGTTHLMVISGSHIGLIAGFGYWFIKWLWSFSSRLCLYCPATKLASIVALLMALIYALLAGFEPPSQRSLFACFFFFMRNFLSQRFSLWQAWRYGLLLVLLYEPHAVLLPGFYLSFIAVAILFLINQRVSGGSLKKALYIQLACLLGLMPLSLYWFSYGAINGFAANLVAIPLVGFVIVPFALIALGLLYFFDVQLLVYPVKLAIDGLLTYLQWIDSFAGINLDFSYSNLLAPLALMLVMLLLLFLPLRALFPAVVVLTYSAIFPSYRTLAQGEAWIDILDVGQGLAVVVQTAKHILIYDTGMKFYQAGDMAKSVIIPYLNTLGIKKLDKVIISHPDLDHRGGLPSLEEKYPIAELLVDKVSFYHRGKGCHSYPAWVWDGVRFEFLAISQKFRDKNNSSCVLKIQNQAGKVLLTGDIERLAEDYLVRTYGERLRADILLIPHHGSKTSSSLAFIKAVAANSAIISAGFDNRYHFPHKQTIETLQKERVTIYNTADCGMVTIGLNTKINLIKPYRYCHTGSESAKGNRP</sequence>
<feature type="transmembrane region" description="Helical" evidence="6">
    <location>
        <begin position="223"/>
        <end position="241"/>
    </location>
</feature>
<dbReference type="SUPFAM" id="SSF56281">
    <property type="entry name" value="Metallo-hydrolase/oxidoreductase"/>
    <property type="match status" value="1"/>
</dbReference>
<evidence type="ECO:0000256" key="3">
    <source>
        <dbReference type="ARBA" id="ARBA00022692"/>
    </source>
</evidence>
<keyword evidence="9" id="KW-1185">Reference proteome</keyword>
<dbReference type="STRING" id="1034943.BN59_03252"/>
<dbReference type="InterPro" id="IPR004477">
    <property type="entry name" value="ComEC_N"/>
</dbReference>
<protein>
    <submittedName>
        <fullName evidence="8">ComEC family competence protein</fullName>
    </submittedName>
</protein>
<dbReference type="AlphaFoldDB" id="A0A078L147"/>
<evidence type="ECO:0000313" key="8">
    <source>
        <dbReference type="EMBL" id="CDZ78937.1"/>
    </source>
</evidence>
<feature type="transmembrane region" description="Helical" evidence="6">
    <location>
        <begin position="286"/>
        <end position="303"/>
    </location>
</feature>
<dbReference type="SMART" id="SM00849">
    <property type="entry name" value="Lactamase_B"/>
    <property type="match status" value="1"/>
</dbReference>
<accession>A0A078L147</accession>
<dbReference type="InterPro" id="IPR025405">
    <property type="entry name" value="DUF4131"/>
</dbReference>
<keyword evidence="2" id="KW-1003">Cell membrane</keyword>
<dbReference type="PANTHER" id="PTHR30619:SF1">
    <property type="entry name" value="RECOMBINATION PROTEIN 2"/>
    <property type="match status" value="1"/>
</dbReference>
<reference evidence="8 9" key="1">
    <citation type="submission" date="2014-06" db="EMBL/GenBank/DDBJ databases">
        <authorList>
            <person name="Urmite Genomes Urmite Genomes"/>
        </authorList>
    </citation>
    <scope>NUCLEOTIDE SEQUENCE [LARGE SCALE GENOMIC DNA]</scope>
</reference>
<keyword evidence="3 6" id="KW-0812">Transmembrane</keyword>
<feature type="transmembrane region" description="Helical" evidence="6">
    <location>
        <begin position="413"/>
        <end position="431"/>
    </location>
</feature>
<feature type="transmembrane region" description="Helical" evidence="6">
    <location>
        <begin position="33"/>
        <end position="53"/>
    </location>
</feature>
<evidence type="ECO:0000256" key="6">
    <source>
        <dbReference type="SAM" id="Phobius"/>
    </source>
</evidence>
<dbReference type="InterPro" id="IPR036866">
    <property type="entry name" value="RibonucZ/Hydroxyglut_hydro"/>
</dbReference>
<dbReference type="InterPro" id="IPR052159">
    <property type="entry name" value="Competence_DNA_uptake"/>
</dbReference>